<dbReference type="SUPFAM" id="SSF50022">
    <property type="entry name" value="ISP domain"/>
    <property type="match status" value="1"/>
</dbReference>
<keyword evidence="6" id="KW-0001">2Fe-2S</keyword>
<evidence type="ECO:0000256" key="12">
    <source>
        <dbReference type="ARBA" id="ARBA00023014"/>
    </source>
</evidence>
<dbReference type="PANTHER" id="PTHR21266:SF32">
    <property type="entry name" value="CHOLESTEROL 7-DESATURASE NVD"/>
    <property type="match status" value="1"/>
</dbReference>
<keyword evidence="10" id="KW-0560">Oxidoreductase</keyword>
<dbReference type="AlphaFoldDB" id="D8UJV7"/>
<evidence type="ECO:0000259" key="16">
    <source>
        <dbReference type="PROSITE" id="PS51296"/>
    </source>
</evidence>
<dbReference type="PANTHER" id="PTHR21266">
    <property type="entry name" value="IRON-SULFUR DOMAIN CONTAINING PROTEIN"/>
    <property type="match status" value="1"/>
</dbReference>
<evidence type="ECO:0000256" key="7">
    <source>
        <dbReference type="ARBA" id="ARBA00022723"/>
    </source>
</evidence>
<feature type="domain" description="Rieske" evidence="16">
    <location>
        <begin position="151"/>
        <end position="271"/>
    </location>
</feature>
<dbReference type="EMBL" id="GL378432">
    <property type="protein sequence ID" value="EFJ39989.1"/>
    <property type="molecule type" value="Genomic_DNA"/>
</dbReference>
<dbReference type="InParanoid" id="D8UJV7"/>
<keyword evidence="4" id="KW-0934">Plastid</keyword>
<dbReference type="eggNOG" id="ENOG502QQ8U">
    <property type="taxonomic scope" value="Eukaryota"/>
</dbReference>
<evidence type="ECO:0000256" key="3">
    <source>
        <dbReference type="ARBA" id="ARBA00022528"/>
    </source>
</evidence>
<dbReference type="InterPro" id="IPR036922">
    <property type="entry name" value="Rieske_2Fe-2S_sf"/>
</dbReference>
<dbReference type="InterPro" id="IPR050584">
    <property type="entry name" value="Cholesterol_7-desaturase"/>
</dbReference>
<dbReference type="OrthoDB" id="426882at2759"/>
<keyword evidence="13 15" id="KW-0472">Membrane</keyword>
<evidence type="ECO:0000256" key="11">
    <source>
        <dbReference type="ARBA" id="ARBA00023004"/>
    </source>
</evidence>
<dbReference type="GeneID" id="9625613"/>
<organism evidence="18">
    <name type="scientific">Volvox carteri f. nagariensis</name>
    <dbReference type="NCBI Taxonomy" id="3068"/>
    <lineage>
        <taxon>Eukaryota</taxon>
        <taxon>Viridiplantae</taxon>
        <taxon>Chlorophyta</taxon>
        <taxon>core chlorophytes</taxon>
        <taxon>Chlorophyceae</taxon>
        <taxon>CS clade</taxon>
        <taxon>Chlamydomonadales</taxon>
        <taxon>Volvocaceae</taxon>
        <taxon>Volvox</taxon>
    </lineage>
</organism>
<feature type="transmembrane region" description="Helical" evidence="15">
    <location>
        <begin position="519"/>
        <end position="542"/>
    </location>
</feature>
<reference evidence="17 18" key="1">
    <citation type="journal article" date="2010" name="Science">
        <title>Genomic analysis of organismal complexity in the multicellular green alga Volvox carteri.</title>
        <authorList>
            <person name="Prochnik S.E."/>
            <person name="Umen J."/>
            <person name="Nedelcu A.M."/>
            <person name="Hallmann A."/>
            <person name="Miller S.M."/>
            <person name="Nishii I."/>
            <person name="Ferris P."/>
            <person name="Kuo A."/>
            <person name="Mitros T."/>
            <person name="Fritz-Laylin L.K."/>
            <person name="Hellsten U."/>
            <person name="Chapman J."/>
            <person name="Simakov O."/>
            <person name="Rensing S.A."/>
            <person name="Terry A."/>
            <person name="Pangilinan J."/>
            <person name="Kapitonov V."/>
            <person name="Jurka J."/>
            <person name="Salamov A."/>
            <person name="Shapiro H."/>
            <person name="Schmutz J."/>
            <person name="Grimwood J."/>
            <person name="Lindquist E."/>
            <person name="Lucas S."/>
            <person name="Grigoriev I.V."/>
            <person name="Schmitt R."/>
            <person name="Kirk D."/>
            <person name="Rokhsar D.S."/>
        </authorList>
    </citation>
    <scope>NUCLEOTIDE SEQUENCE [LARGE SCALE GENOMIC DNA]</scope>
    <source>
        <strain evidence="18">f. Nagariensis / Eve</strain>
    </source>
</reference>
<feature type="region of interest" description="Disordered" evidence="14">
    <location>
        <begin position="446"/>
        <end position="468"/>
    </location>
</feature>
<evidence type="ECO:0000256" key="4">
    <source>
        <dbReference type="ARBA" id="ARBA00022640"/>
    </source>
</evidence>
<dbReference type="Pfam" id="PF08417">
    <property type="entry name" value="PaO"/>
    <property type="match status" value="1"/>
</dbReference>
<evidence type="ECO:0000256" key="8">
    <source>
        <dbReference type="ARBA" id="ARBA00022946"/>
    </source>
</evidence>
<dbReference type="Pfam" id="PF00355">
    <property type="entry name" value="Rieske"/>
    <property type="match status" value="1"/>
</dbReference>
<evidence type="ECO:0000313" key="18">
    <source>
        <dbReference type="Proteomes" id="UP000001058"/>
    </source>
</evidence>
<dbReference type="GO" id="GO:0051537">
    <property type="term" value="F:2 iron, 2 sulfur cluster binding"/>
    <property type="evidence" value="ECO:0007669"/>
    <property type="project" value="UniProtKB-KW"/>
</dbReference>
<feature type="region of interest" description="Disordered" evidence="14">
    <location>
        <begin position="280"/>
        <end position="300"/>
    </location>
</feature>
<name>D8UJV7_VOLCA</name>
<feature type="compositionally biased region" description="Basic and acidic residues" evidence="14">
    <location>
        <begin position="446"/>
        <end position="455"/>
    </location>
</feature>
<keyword evidence="7" id="KW-0479">Metal-binding</keyword>
<feature type="region of interest" description="Disordered" evidence="14">
    <location>
        <begin position="105"/>
        <end position="137"/>
    </location>
</feature>
<accession>D8UJV7</accession>
<dbReference type="Gene3D" id="2.102.10.10">
    <property type="entry name" value="Rieske [2Fe-2S] iron-sulphur domain"/>
    <property type="match status" value="1"/>
</dbReference>
<evidence type="ECO:0000256" key="15">
    <source>
        <dbReference type="SAM" id="Phobius"/>
    </source>
</evidence>
<evidence type="ECO:0000256" key="2">
    <source>
        <dbReference type="ARBA" id="ARBA00004370"/>
    </source>
</evidence>
<protein>
    <recommendedName>
        <fullName evidence="16">Rieske domain-containing protein</fullName>
    </recommendedName>
</protein>
<feature type="compositionally biased region" description="Basic and acidic residues" evidence="14">
    <location>
        <begin position="119"/>
        <end position="137"/>
    </location>
</feature>
<keyword evidence="5 15" id="KW-0812">Transmembrane</keyword>
<keyword evidence="3" id="KW-0150">Chloroplast</keyword>
<evidence type="ECO:0000313" key="17">
    <source>
        <dbReference type="EMBL" id="EFJ39989.1"/>
    </source>
</evidence>
<dbReference type="PROSITE" id="PS51296">
    <property type="entry name" value="RIESKE"/>
    <property type="match status" value="1"/>
</dbReference>
<dbReference type="Proteomes" id="UP000001058">
    <property type="component" value="Unassembled WGS sequence"/>
</dbReference>
<dbReference type="InterPro" id="IPR013626">
    <property type="entry name" value="PaO"/>
</dbReference>
<evidence type="ECO:0000256" key="10">
    <source>
        <dbReference type="ARBA" id="ARBA00023002"/>
    </source>
</evidence>
<proteinExistence type="predicted"/>
<keyword evidence="18" id="KW-1185">Reference proteome</keyword>
<gene>
    <name evidence="17" type="ORF">VOLCADRAFT_100270</name>
</gene>
<evidence type="ECO:0000256" key="14">
    <source>
        <dbReference type="SAM" id="MobiDB-lite"/>
    </source>
</evidence>
<evidence type="ECO:0000256" key="5">
    <source>
        <dbReference type="ARBA" id="ARBA00022692"/>
    </source>
</evidence>
<dbReference type="GO" id="GO:0016020">
    <property type="term" value="C:membrane"/>
    <property type="evidence" value="ECO:0007669"/>
    <property type="project" value="UniProtKB-SubCell"/>
</dbReference>
<keyword evidence="8" id="KW-0809">Transit peptide</keyword>
<evidence type="ECO:0000256" key="1">
    <source>
        <dbReference type="ARBA" id="ARBA00004229"/>
    </source>
</evidence>
<keyword evidence="9 15" id="KW-1133">Transmembrane helix</keyword>
<keyword evidence="11" id="KW-0408">Iron</keyword>
<evidence type="ECO:0000256" key="6">
    <source>
        <dbReference type="ARBA" id="ARBA00022714"/>
    </source>
</evidence>
<dbReference type="KEGG" id="vcn:VOLCADRAFT_100270"/>
<dbReference type="RefSeq" id="XP_002958954.1">
    <property type="nucleotide sequence ID" value="XM_002958908.1"/>
</dbReference>
<sequence>MIMHRLAVQRTAVVRPGALVRLQVGKRPSNSIVTQIRKTESGTRPLHVNDKRKATLCSSTSADRGGALVATRDIPEGRLSYEDEGPVASGSSVATRFVPAGMLSREDSQIRDSQISPSVHRDVPEGMLSREELSDTERESDQRQFNWFQQWYPVAALDALDPTRPHAFTLLHTNPHLHRNATVGQDLVLWRDGSGRWRAFKDACPHRLAPLSEGRIEKDGTLLCAYHAWRFDGSGACTAMPFCSPDDPGRRNPRSCAVSYPALERGGLLWVWAQGGPGAEEAAAAKQPPVPPEVQDDGRPRAGVTCMGDRYKDPRPFQLEVTLPPSLEEGFKVHLPNSKSETVREAYTDFTPPGLVRIQSENRDGSRTILALFSTPIRPGWTRLIMVSSPDNEGGGRSVVGFVGSKMLPVWLAHLLGPLFLHQDLLFLHYQERAVMRQQLERKLKQQQRQQREGEEAAAASDVEGTDLSLPPPQYFTPGTADKAVAAWCTWLTKFAGGDVTYAPAGNGVLSVVLHAAGWLVGSWEGLGLLVVAAVAAGVVLVTTKLEQMMHKYEFSHADNH</sequence>
<dbReference type="GO" id="GO:0046872">
    <property type="term" value="F:metal ion binding"/>
    <property type="evidence" value="ECO:0007669"/>
    <property type="project" value="UniProtKB-KW"/>
</dbReference>
<dbReference type="GO" id="GO:0009507">
    <property type="term" value="C:chloroplast"/>
    <property type="evidence" value="ECO:0007669"/>
    <property type="project" value="UniProtKB-SubCell"/>
</dbReference>
<dbReference type="InterPro" id="IPR017941">
    <property type="entry name" value="Rieske_2Fe-2S"/>
</dbReference>
<dbReference type="GO" id="GO:0010277">
    <property type="term" value="F:chlorophyllide a oxygenase activity"/>
    <property type="evidence" value="ECO:0007669"/>
    <property type="project" value="InterPro"/>
</dbReference>
<comment type="subcellular location">
    <subcellularLocation>
        <location evidence="2">Membrane</location>
    </subcellularLocation>
    <subcellularLocation>
        <location evidence="1">Plastid</location>
        <location evidence="1">Chloroplast</location>
    </subcellularLocation>
</comment>
<evidence type="ECO:0000256" key="9">
    <source>
        <dbReference type="ARBA" id="ARBA00022989"/>
    </source>
</evidence>
<keyword evidence="12" id="KW-0411">Iron-sulfur</keyword>
<evidence type="ECO:0000256" key="13">
    <source>
        <dbReference type="ARBA" id="ARBA00023136"/>
    </source>
</evidence>